<dbReference type="GO" id="GO:0016279">
    <property type="term" value="F:protein-lysine N-methyltransferase activity"/>
    <property type="evidence" value="ECO:0007669"/>
    <property type="project" value="RHEA"/>
</dbReference>
<dbReference type="CDD" id="cd02440">
    <property type="entry name" value="AdoMet_MTases"/>
    <property type="match status" value="1"/>
</dbReference>
<evidence type="ECO:0000256" key="5">
    <source>
        <dbReference type="ARBA" id="ARBA00022691"/>
    </source>
</evidence>
<evidence type="ECO:0000256" key="3">
    <source>
        <dbReference type="ARBA" id="ARBA00022603"/>
    </source>
</evidence>
<feature type="binding site" evidence="6">
    <location>
        <position position="211"/>
    </location>
    <ligand>
        <name>S-adenosyl-L-methionine</name>
        <dbReference type="ChEBI" id="CHEBI:59789"/>
    </ligand>
</feature>
<dbReference type="PIRSF" id="PIRSF000401">
    <property type="entry name" value="RPL11_MTase"/>
    <property type="match status" value="1"/>
</dbReference>
<dbReference type="OrthoDB" id="9785995at2"/>
<protein>
    <recommendedName>
        <fullName evidence="6">Ribosomal protein L11 methyltransferase</fullName>
        <shortName evidence="6">L11 Mtase</shortName>
        <ecNumber evidence="6">2.1.1.-</ecNumber>
    </recommendedName>
</protein>
<feature type="binding site" evidence="6">
    <location>
        <position position="147"/>
    </location>
    <ligand>
        <name>S-adenosyl-L-methionine</name>
        <dbReference type="ChEBI" id="CHEBI:59789"/>
    </ligand>
</feature>
<dbReference type="PANTHER" id="PTHR43648:SF1">
    <property type="entry name" value="ELECTRON TRANSFER FLAVOPROTEIN BETA SUBUNIT LYSINE METHYLTRANSFERASE"/>
    <property type="match status" value="1"/>
</dbReference>
<evidence type="ECO:0000256" key="1">
    <source>
        <dbReference type="ARBA" id="ARBA00009741"/>
    </source>
</evidence>
<gene>
    <name evidence="6 7" type="primary">prmA</name>
    <name evidence="7" type="ORF">HME7025_02395</name>
</gene>
<evidence type="ECO:0000313" key="7">
    <source>
        <dbReference type="EMBL" id="AWL10236.1"/>
    </source>
</evidence>
<comment type="function">
    <text evidence="6">Methylates ribosomal protein L11.</text>
</comment>
<dbReference type="InterPro" id="IPR029063">
    <property type="entry name" value="SAM-dependent_MTases_sf"/>
</dbReference>
<evidence type="ECO:0000313" key="8">
    <source>
        <dbReference type="Proteomes" id="UP000245468"/>
    </source>
</evidence>
<dbReference type="SUPFAM" id="SSF53335">
    <property type="entry name" value="S-adenosyl-L-methionine-dependent methyltransferases"/>
    <property type="match status" value="1"/>
</dbReference>
<keyword evidence="7" id="KW-0687">Ribonucleoprotein</keyword>
<dbReference type="GO" id="GO:0005840">
    <property type="term" value="C:ribosome"/>
    <property type="evidence" value="ECO:0007669"/>
    <property type="project" value="UniProtKB-KW"/>
</dbReference>
<keyword evidence="7" id="KW-0689">Ribosomal protein</keyword>
<dbReference type="GO" id="GO:0005737">
    <property type="term" value="C:cytoplasm"/>
    <property type="evidence" value="ECO:0007669"/>
    <property type="project" value="UniProtKB-SubCell"/>
</dbReference>
<feature type="binding site" evidence="6">
    <location>
        <position position="169"/>
    </location>
    <ligand>
        <name>S-adenosyl-L-methionine</name>
        <dbReference type="ChEBI" id="CHEBI:59789"/>
    </ligand>
</feature>
<dbReference type="RefSeq" id="WP_109324358.1">
    <property type="nucleotide sequence ID" value="NZ_CP029346.1"/>
</dbReference>
<dbReference type="EC" id="2.1.1.-" evidence="6"/>
<keyword evidence="4 6" id="KW-0808">Transferase</keyword>
<dbReference type="Gene3D" id="3.40.50.150">
    <property type="entry name" value="Vaccinia Virus protein VP39"/>
    <property type="match status" value="1"/>
</dbReference>
<dbReference type="HAMAP" id="MF_00735">
    <property type="entry name" value="Methyltr_PrmA"/>
    <property type="match status" value="1"/>
</dbReference>
<dbReference type="KEGG" id="psez:HME7025_02395"/>
<comment type="similarity">
    <text evidence="1 6">Belongs to the methyltransferase superfamily. PrmA family.</text>
</comment>
<name>A0A2S2DY00_9BACT</name>
<keyword evidence="2 6" id="KW-0963">Cytoplasm</keyword>
<dbReference type="InterPro" id="IPR050078">
    <property type="entry name" value="Ribosomal_L11_MeTrfase_PrmA"/>
</dbReference>
<comment type="catalytic activity">
    <reaction evidence="6">
        <text>L-lysyl-[protein] + 3 S-adenosyl-L-methionine = N(6),N(6),N(6)-trimethyl-L-lysyl-[protein] + 3 S-adenosyl-L-homocysteine + 3 H(+)</text>
        <dbReference type="Rhea" id="RHEA:54192"/>
        <dbReference type="Rhea" id="RHEA-COMP:9752"/>
        <dbReference type="Rhea" id="RHEA-COMP:13826"/>
        <dbReference type="ChEBI" id="CHEBI:15378"/>
        <dbReference type="ChEBI" id="CHEBI:29969"/>
        <dbReference type="ChEBI" id="CHEBI:57856"/>
        <dbReference type="ChEBI" id="CHEBI:59789"/>
        <dbReference type="ChEBI" id="CHEBI:61961"/>
    </reaction>
</comment>
<proteinExistence type="inferred from homology"/>
<dbReference type="InterPro" id="IPR004498">
    <property type="entry name" value="Ribosomal_PrmA_MeTrfase"/>
</dbReference>
<comment type="subcellular location">
    <subcellularLocation>
        <location evidence="6">Cytoplasm</location>
    </subcellularLocation>
</comment>
<dbReference type="Pfam" id="PF06325">
    <property type="entry name" value="PrmA"/>
    <property type="match status" value="1"/>
</dbReference>
<dbReference type="EMBL" id="CP029346">
    <property type="protein sequence ID" value="AWL10236.1"/>
    <property type="molecule type" value="Genomic_DNA"/>
</dbReference>
<evidence type="ECO:0000256" key="2">
    <source>
        <dbReference type="ARBA" id="ARBA00022490"/>
    </source>
</evidence>
<keyword evidence="5 6" id="KW-0949">S-adenosyl-L-methionine</keyword>
<dbReference type="Proteomes" id="UP000245468">
    <property type="component" value="Chromosome"/>
</dbReference>
<feature type="binding site" evidence="6">
    <location>
        <position position="126"/>
    </location>
    <ligand>
        <name>S-adenosyl-L-methionine</name>
        <dbReference type="ChEBI" id="CHEBI:59789"/>
    </ligand>
</feature>
<keyword evidence="3 6" id="KW-0489">Methyltransferase</keyword>
<organism evidence="7 8">
    <name type="scientific">Aquirufa nivalisilvae</name>
    <dbReference type="NCBI Taxonomy" id="2516557"/>
    <lineage>
        <taxon>Bacteria</taxon>
        <taxon>Pseudomonadati</taxon>
        <taxon>Bacteroidota</taxon>
        <taxon>Cytophagia</taxon>
        <taxon>Cytophagales</taxon>
        <taxon>Flectobacillaceae</taxon>
        <taxon>Aquirufa</taxon>
    </lineage>
</organism>
<dbReference type="GO" id="GO:0032259">
    <property type="term" value="P:methylation"/>
    <property type="evidence" value="ECO:0007669"/>
    <property type="project" value="UniProtKB-KW"/>
</dbReference>
<evidence type="ECO:0000256" key="6">
    <source>
        <dbReference type="HAMAP-Rule" id="MF_00735"/>
    </source>
</evidence>
<reference evidence="8" key="1">
    <citation type="submission" date="2018-05" db="EMBL/GenBank/DDBJ databases">
        <title>Pseudarcicella sp. HME7025 Genome sequencing and assembly.</title>
        <authorList>
            <person name="Kim H."/>
            <person name="Kang H."/>
            <person name="Joh K."/>
        </authorList>
    </citation>
    <scope>NUCLEOTIDE SEQUENCE [LARGE SCALE GENOMIC DNA]</scope>
    <source>
        <strain evidence="8">HME7025</strain>
    </source>
</reference>
<dbReference type="AlphaFoldDB" id="A0A2S2DY00"/>
<accession>A0A2S2DY00</accession>
<dbReference type="PANTHER" id="PTHR43648">
    <property type="entry name" value="ELECTRON TRANSFER FLAVOPROTEIN BETA SUBUNIT LYSINE METHYLTRANSFERASE"/>
    <property type="match status" value="1"/>
</dbReference>
<sequence length="275" mass="30948">MATIQARISASAELTDILLAELGEIGFDIFEDTEEGFFAYCPEALFQEEAFQEIITRYQSIGSIEVEMGRIEKQNWNHVWESNYDPIRISNLLFIRASFHESEPGYQMELVINPKMSFGTGHHETTSLMVEALFTLDIDGKSVLDAGTGTGILAFVARKLGGNPVNGFDVDEWSVENSIENAALNDLNDIRFDLGTIRDQSSDEYDVLLANINRNILLDEMAEYALRIKPGGHLLLSGFYQEDVPLLLQEASDAGLTFISEKEKNRWTCLHLRKL</sequence>
<dbReference type="NCBIfam" id="NF001785">
    <property type="entry name" value="PRK00517.2-2"/>
    <property type="match status" value="1"/>
</dbReference>
<keyword evidence="8" id="KW-1185">Reference proteome</keyword>
<evidence type="ECO:0000256" key="4">
    <source>
        <dbReference type="ARBA" id="ARBA00022679"/>
    </source>
</evidence>